<evidence type="ECO:0000313" key="2">
    <source>
        <dbReference type="Proteomes" id="UP000789405"/>
    </source>
</evidence>
<feature type="non-terminal residue" evidence="1">
    <location>
        <position position="1"/>
    </location>
</feature>
<keyword evidence="2" id="KW-1185">Reference proteome</keyword>
<name>A0A9N9JAX4_9GLOM</name>
<reference evidence="1" key="1">
    <citation type="submission" date="2021-06" db="EMBL/GenBank/DDBJ databases">
        <authorList>
            <person name="Kallberg Y."/>
            <person name="Tangrot J."/>
            <person name="Rosling A."/>
        </authorList>
    </citation>
    <scope>NUCLEOTIDE SEQUENCE</scope>
    <source>
        <strain evidence="1">MA453B</strain>
    </source>
</reference>
<accession>A0A9N9JAX4</accession>
<proteinExistence type="predicted"/>
<organism evidence="1 2">
    <name type="scientific">Dentiscutata erythropus</name>
    <dbReference type="NCBI Taxonomy" id="1348616"/>
    <lineage>
        <taxon>Eukaryota</taxon>
        <taxon>Fungi</taxon>
        <taxon>Fungi incertae sedis</taxon>
        <taxon>Mucoromycota</taxon>
        <taxon>Glomeromycotina</taxon>
        <taxon>Glomeromycetes</taxon>
        <taxon>Diversisporales</taxon>
        <taxon>Gigasporaceae</taxon>
        <taxon>Dentiscutata</taxon>
    </lineage>
</organism>
<dbReference type="SUPFAM" id="SSF46689">
    <property type="entry name" value="Homeodomain-like"/>
    <property type="match status" value="1"/>
</dbReference>
<dbReference type="Proteomes" id="UP000789405">
    <property type="component" value="Unassembled WGS sequence"/>
</dbReference>
<dbReference type="InterPro" id="IPR009057">
    <property type="entry name" value="Homeodomain-like_sf"/>
</dbReference>
<dbReference type="EMBL" id="CAJVPY010019168">
    <property type="protein sequence ID" value="CAG8770487.1"/>
    <property type="molecule type" value="Genomic_DNA"/>
</dbReference>
<comment type="caution">
    <text evidence="1">The sequence shown here is derived from an EMBL/GenBank/DDBJ whole genome shotgun (WGS) entry which is preliminary data.</text>
</comment>
<evidence type="ECO:0000313" key="1">
    <source>
        <dbReference type="EMBL" id="CAG8770487.1"/>
    </source>
</evidence>
<sequence>VWNAREKLTILTFLDKNPSASVCNTAAKFDIQPNQIRDWRNKRAQLQATSPHVKRFNTRFWPKYPELEEELVVWVQGNAQSAKSCYSFYGTE</sequence>
<dbReference type="OrthoDB" id="2435994at2759"/>
<dbReference type="Gene3D" id="1.10.10.60">
    <property type="entry name" value="Homeodomain-like"/>
    <property type="match status" value="1"/>
</dbReference>
<dbReference type="AlphaFoldDB" id="A0A9N9JAX4"/>
<protein>
    <submittedName>
        <fullName evidence="1">6789_t:CDS:1</fullName>
    </submittedName>
</protein>
<gene>
    <name evidence="1" type="ORF">DERYTH_LOCUS18641</name>
</gene>